<name>A0A8X6LHA4_TRICU</name>
<keyword evidence="3" id="KW-1185">Reference proteome</keyword>
<evidence type="ECO:0000256" key="1">
    <source>
        <dbReference type="SAM" id="Phobius"/>
    </source>
</evidence>
<organism evidence="2 3">
    <name type="scientific">Trichonephila clavata</name>
    <name type="common">Joro spider</name>
    <name type="synonym">Nephila clavata</name>
    <dbReference type="NCBI Taxonomy" id="2740835"/>
    <lineage>
        <taxon>Eukaryota</taxon>
        <taxon>Metazoa</taxon>
        <taxon>Ecdysozoa</taxon>
        <taxon>Arthropoda</taxon>
        <taxon>Chelicerata</taxon>
        <taxon>Arachnida</taxon>
        <taxon>Araneae</taxon>
        <taxon>Araneomorphae</taxon>
        <taxon>Entelegynae</taxon>
        <taxon>Araneoidea</taxon>
        <taxon>Nephilidae</taxon>
        <taxon>Trichonephila</taxon>
    </lineage>
</organism>
<dbReference type="AlphaFoldDB" id="A0A8X6LHA4"/>
<protein>
    <submittedName>
        <fullName evidence="2">Uncharacterized protein</fullName>
    </submittedName>
</protein>
<feature type="transmembrane region" description="Helical" evidence="1">
    <location>
        <begin position="741"/>
        <end position="761"/>
    </location>
</feature>
<dbReference type="Proteomes" id="UP000887116">
    <property type="component" value="Unassembled WGS sequence"/>
</dbReference>
<keyword evidence="1" id="KW-0472">Membrane</keyword>
<keyword evidence="1" id="KW-1133">Transmembrane helix</keyword>
<dbReference type="OrthoDB" id="6429842at2759"/>
<accession>A0A8X6LHA4</accession>
<proteinExistence type="predicted"/>
<evidence type="ECO:0000313" key="2">
    <source>
        <dbReference type="EMBL" id="GFR07209.1"/>
    </source>
</evidence>
<dbReference type="EMBL" id="BMAO01006245">
    <property type="protein sequence ID" value="GFR07209.1"/>
    <property type="molecule type" value="Genomic_DNA"/>
</dbReference>
<sequence length="766" mass="88389">MSMLSSFFNVNKVMDIQPNLSKRKLKTPRNSAPRKVAKTARLLNQPEHDPPKADLPIIEVLENQPPLLQNLDMNIDNALPALEAMDIAQRVSEVEPVLEDNPADHVNLEDNSADHVNLENNPADHVKLEDNPANHVKLDPTVLEGDNAVMVDNYEELENDEKEEFYPNKTYARKMLNFDKYAINHVGDQIYNPLSKQYATYLVEEDGVTHKVQFVPRNANGSFNFIKDLDGMILYPFNLTVNFPIFPQNQKREYMYFRINNVDHYPRNANGTPIYVKNKEGREVPPFNEQNVPFYAKDASGKECYPKDSYGDEYYIWNASPSKRSDKIMSTPNYPKDSLGNESYLKNEKGDEYYFTQRKPVFAVTEGKHFYAKDKDQNEFYPVINNREVAIGCFFSKIYAKNASGKEKYPHDAEGNEVILPKLGTLSWNYAKDEEGNAFYPKDKTGEEIVYGDYIYYKEGSFKYPLNRDGMPKYETDDTTHDEVYVIQIDSSINWGVDKEGNQRYAKKENGDEYYPANGEFACDSSGSPQYARTRNGKVIFPLDAERNESYLKDDGESHVIYMGDFLLDRYAKTRNGEEIYPIQVTHQSARRYKEVILNEKYAKTALQEAKYPLDEYGNEYTLEIPIQIAGKEKGYFPRGYPITNDNWVIVPEVDGKEFISDQLLPKVQATNIIGKLYREGKNYRDYVTNVKSTRLSRAARQKYNIFPYVLGASNPPPLNNRVNHPPILPNKPLPKFSQPLNWSLTGIFLMGFIYFLYQFFFKATQ</sequence>
<keyword evidence="1" id="KW-0812">Transmembrane</keyword>
<reference evidence="2" key="1">
    <citation type="submission" date="2020-07" db="EMBL/GenBank/DDBJ databases">
        <title>Multicomponent nature underlies the extraordinary mechanical properties of spider dragline silk.</title>
        <authorList>
            <person name="Kono N."/>
            <person name="Nakamura H."/>
            <person name="Mori M."/>
            <person name="Yoshida Y."/>
            <person name="Ohtoshi R."/>
            <person name="Malay A.D."/>
            <person name="Moran D.A.P."/>
            <person name="Tomita M."/>
            <person name="Numata K."/>
            <person name="Arakawa K."/>
        </authorList>
    </citation>
    <scope>NUCLEOTIDE SEQUENCE</scope>
</reference>
<comment type="caution">
    <text evidence="2">The sequence shown here is derived from an EMBL/GenBank/DDBJ whole genome shotgun (WGS) entry which is preliminary data.</text>
</comment>
<evidence type="ECO:0000313" key="3">
    <source>
        <dbReference type="Proteomes" id="UP000887116"/>
    </source>
</evidence>
<gene>
    <name evidence="2" type="primary">AVEN_156285_1</name>
    <name evidence="2" type="ORF">TNCT_396331</name>
</gene>